<dbReference type="EMBL" id="CP049056">
    <property type="protein sequence ID" value="QIE54385.1"/>
    <property type="molecule type" value="Genomic_DNA"/>
</dbReference>
<dbReference type="PANTHER" id="PTHR35011">
    <property type="entry name" value="2,3-DIKETO-L-GULONATE TRAP TRANSPORTER SMALL PERMEASE PROTEIN YIAM"/>
    <property type="match status" value="1"/>
</dbReference>
<dbReference type="InterPro" id="IPR007387">
    <property type="entry name" value="TRAP_DctQ"/>
</dbReference>
<feature type="domain" description="Tripartite ATP-independent periplasmic transporters DctQ component" evidence="10">
    <location>
        <begin position="26"/>
        <end position="160"/>
    </location>
</feature>
<dbReference type="RefSeq" id="WP_165094537.1">
    <property type="nucleotide sequence ID" value="NZ_CP049056.1"/>
</dbReference>
<name>A0A7L5BST9_9RHOB</name>
<comment type="subcellular location">
    <subcellularLocation>
        <location evidence="1 9">Cell inner membrane</location>
        <topology evidence="1 9">Multi-pass membrane protein</topology>
    </subcellularLocation>
</comment>
<evidence type="ECO:0000256" key="2">
    <source>
        <dbReference type="ARBA" id="ARBA00022448"/>
    </source>
</evidence>
<sequence>MLTAHKWFSRLNTVLIAVAIMACAAMMVQVSLDVISKYLFNYPIPLTLEAVASFHMVALIFLPLGLVTRERGHVGVDLFTRNLSERRLAVFDGCAGLLGVAYAAVLIWFTTSEALHKTRIGETWETAFGYVEVWPARWLVPAGCVAMALWFALLLIDDLRFAATGERSLPSARSADEAVSAS</sequence>
<proteinExistence type="inferred from homology"/>
<feature type="transmembrane region" description="Helical" evidence="9">
    <location>
        <begin position="12"/>
        <end position="32"/>
    </location>
</feature>
<dbReference type="Proteomes" id="UP000503336">
    <property type="component" value="Chromosome"/>
</dbReference>
<dbReference type="GO" id="GO:0022857">
    <property type="term" value="F:transmembrane transporter activity"/>
    <property type="evidence" value="ECO:0007669"/>
    <property type="project" value="UniProtKB-UniRule"/>
</dbReference>
<feature type="transmembrane region" description="Helical" evidence="9">
    <location>
        <begin position="88"/>
        <end position="109"/>
    </location>
</feature>
<evidence type="ECO:0000256" key="9">
    <source>
        <dbReference type="RuleBase" id="RU369079"/>
    </source>
</evidence>
<comment type="function">
    <text evidence="9">Part of the tripartite ATP-independent periplasmic (TRAP) transport system.</text>
</comment>
<keyword evidence="6 9" id="KW-1133">Transmembrane helix</keyword>
<feature type="transmembrane region" description="Helical" evidence="9">
    <location>
        <begin position="44"/>
        <end position="67"/>
    </location>
</feature>
<evidence type="ECO:0000256" key="8">
    <source>
        <dbReference type="ARBA" id="ARBA00038436"/>
    </source>
</evidence>
<evidence type="ECO:0000256" key="1">
    <source>
        <dbReference type="ARBA" id="ARBA00004429"/>
    </source>
</evidence>
<dbReference type="AlphaFoldDB" id="A0A7L5BST9"/>
<keyword evidence="2 9" id="KW-0813">Transport</keyword>
<evidence type="ECO:0000256" key="6">
    <source>
        <dbReference type="ARBA" id="ARBA00022989"/>
    </source>
</evidence>
<evidence type="ECO:0000256" key="7">
    <source>
        <dbReference type="ARBA" id="ARBA00023136"/>
    </source>
</evidence>
<keyword evidence="5 9" id="KW-0812">Transmembrane</keyword>
<dbReference type="KEGG" id="hdh:G5B40_02385"/>
<evidence type="ECO:0000256" key="3">
    <source>
        <dbReference type="ARBA" id="ARBA00022475"/>
    </source>
</evidence>
<gene>
    <name evidence="11" type="ORF">G5B40_02385</name>
</gene>
<evidence type="ECO:0000259" key="10">
    <source>
        <dbReference type="Pfam" id="PF04290"/>
    </source>
</evidence>
<dbReference type="GO" id="GO:0005886">
    <property type="term" value="C:plasma membrane"/>
    <property type="evidence" value="ECO:0007669"/>
    <property type="project" value="UniProtKB-SubCell"/>
</dbReference>
<reference evidence="11 12" key="1">
    <citation type="submission" date="2020-02" db="EMBL/GenBank/DDBJ databases">
        <title>complete genome sequence of Rhodobacteraceae bacterium.</title>
        <authorList>
            <person name="Park J."/>
            <person name="Kim Y.-S."/>
            <person name="Kim K.-H."/>
        </authorList>
    </citation>
    <scope>NUCLEOTIDE SEQUENCE [LARGE SCALE GENOMIC DNA]</scope>
    <source>
        <strain evidence="11 12">RR4-56</strain>
    </source>
</reference>
<keyword evidence="7 9" id="KW-0472">Membrane</keyword>
<keyword evidence="12" id="KW-1185">Reference proteome</keyword>
<keyword evidence="3" id="KW-1003">Cell membrane</keyword>
<keyword evidence="4 9" id="KW-0997">Cell inner membrane</keyword>
<evidence type="ECO:0000313" key="11">
    <source>
        <dbReference type="EMBL" id="QIE54385.1"/>
    </source>
</evidence>
<evidence type="ECO:0000256" key="4">
    <source>
        <dbReference type="ARBA" id="ARBA00022519"/>
    </source>
</evidence>
<dbReference type="PROSITE" id="PS51257">
    <property type="entry name" value="PROKAR_LIPOPROTEIN"/>
    <property type="match status" value="1"/>
</dbReference>
<dbReference type="InterPro" id="IPR055348">
    <property type="entry name" value="DctQ"/>
</dbReference>
<feature type="transmembrane region" description="Helical" evidence="9">
    <location>
        <begin position="138"/>
        <end position="156"/>
    </location>
</feature>
<protein>
    <recommendedName>
        <fullName evidence="9">TRAP transporter small permease protein</fullName>
    </recommendedName>
</protein>
<organism evidence="11 12">
    <name type="scientific">Pikeienuella piscinae</name>
    <dbReference type="NCBI Taxonomy" id="2748098"/>
    <lineage>
        <taxon>Bacteria</taxon>
        <taxon>Pseudomonadati</taxon>
        <taxon>Pseudomonadota</taxon>
        <taxon>Alphaproteobacteria</taxon>
        <taxon>Rhodobacterales</taxon>
        <taxon>Paracoccaceae</taxon>
        <taxon>Pikeienuella</taxon>
    </lineage>
</organism>
<evidence type="ECO:0000313" key="12">
    <source>
        <dbReference type="Proteomes" id="UP000503336"/>
    </source>
</evidence>
<comment type="subunit">
    <text evidence="9">The complex comprises the extracytoplasmic solute receptor protein and the two transmembrane proteins.</text>
</comment>
<evidence type="ECO:0000256" key="5">
    <source>
        <dbReference type="ARBA" id="ARBA00022692"/>
    </source>
</evidence>
<comment type="similarity">
    <text evidence="8 9">Belongs to the TRAP transporter small permease family.</text>
</comment>
<dbReference type="PANTHER" id="PTHR35011:SF10">
    <property type="entry name" value="TRAP TRANSPORTER SMALL PERMEASE PROTEIN"/>
    <property type="match status" value="1"/>
</dbReference>
<accession>A0A7L5BST9</accession>
<dbReference type="GO" id="GO:0015740">
    <property type="term" value="P:C4-dicarboxylate transport"/>
    <property type="evidence" value="ECO:0007669"/>
    <property type="project" value="TreeGrafter"/>
</dbReference>
<dbReference type="Pfam" id="PF04290">
    <property type="entry name" value="DctQ"/>
    <property type="match status" value="1"/>
</dbReference>